<dbReference type="Proteomes" id="UP001159427">
    <property type="component" value="Unassembled WGS sequence"/>
</dbReference>
<accession>A0ABN8MQV4</accession>
<evidence type="ECO:0000313" key="2">
    <source>
        <dbReference type="EMBL" id="CAH3029881.1"/>
    </source>
</evidence>
<sequence>MRVKTTMLMSLFLLPFLARQNAASWSRVVGVGKILLESFTSEDTQETDLIATEELVQGLTFDKYNEGIYCKIVTKMKENFERTIYKIATCDHIPDHIRDSLLDGMDGEVNQEVIREF</sequence>
<organism evidence="2 3">
    <name type="scientific">Porites evermanni</name>
    <dbReference type="NCBI Taxonomy" id="104178"/>
    <lineage>
        <taxon>Eukaryota</taxon>
        <taxon>Metazoa</taxon>
        <taxon>Cnidaria</taxon>
        <taxon>Anthozoa</taxon>
        <taxon>Hexacorallia</taxon>
        <taxon>Scleractinia</taxon>
        <taxon>Fungiina</taxon>
        <taxon>Poritidae</taxon>
        <taxon>Porites</taxon>
    </lineage>
</organism>
<protein>
    <submittedName>
        <fullName evidence="2">Uncharacterized protein</fullName>
    </submittedName>
</protein>
<proteinExistence type="predicted"/>
<evidence type="ECO:0000313" key="3">
    <source>
        <dbReference type="Proteomes" id="UP001159427"/>
    </source>
</evidence>
<gene>
    <name evidence="2" type="ORF">PEVE_00036902</name>
</gene>
<reference evidence="2 3" key="1">
    <citation type="submission" date="2022-05" db="EMBL/GenBank/DDBJ databases">
        <authorList>
            <consortium name="Genoscope - CEA"/>
            <person name="William W."/>
        </authorList>
    </citation>
    <scope>NUCLEOTIDE SEQUENCE [LARGE SCALE GENOMIC DNA]</scope>
</reference>
<name>A0ABN8MQV4_9CNID</name>
<keyword evidence="3" id="KW-1185">Reference proteome</keyword>
<dbReference type="EMBL" id="CALNXI010000598">
    <property type="protein sequence ID" value="CAH3029881.1"/>
    <property type="molecule type" value="Genomic_DNA"/>
</dbReference>
<comment type="caution">
    <text evidence="2">The sequence shown here is derived from an EMBL/GenBank/DDBJ whole genome shotgun (WGS) entry which is preliminary data.</text>
</comment>
<feature type="signal peptide" evidence="1">
    <location>
        <begin position="1"/>
        <end position="23"/>
    </location>
</feature>
<feature type="chain" id="PRO_5047162495" evidence="1">
    <location>
        <begin position="24"/>
        <end position="117"/>
    </location>
</feature>
<keyword evidence="1" id="KW-0732">Signal</keyword>
<evidence type="ECO:0000256" key="1">
    <source>
        <dbReference type="SAM" id="SignalP"/>
    </source>
</evidence>